<protein>
    <recommendedName>
        <fullName evidence="1">Replication factor A C-terminal domain-containing protein</fullName>
    </recommendedName>
</protein>
<reference evidence="2 3" key="1">
    <citation type="journal article" date="2023" name="Plants (Basel)">
        <title>Bridging the Gap: Combining Genomics and Transcriptomics Approaches to Understand Stylosanthes scabra, an Orphan Legume from the Brazilian Caatinga.</title>
        <authorList>
            <person name="Ferreira-Neto J.R.C."/>
            <person name="da Silva M.D."/>
            <person name="Binneck E."/>
            <person name="de Melo N.F."/>
            <person name="da Silva R.H."/>
            <person name="de Melo A.L.T.M."/>
            <person name="Pandolfi V."/>
            <person name="Bustamante F.O."/>
            <person name="Brasileiro-Vidal A.C."/>
            <person name="Benko-Iseppon A.M."/>
        </authorList>
    </citation>
    <scope>NUCLEOTIDE SEQUENCE [LARGE SCALE GENOMIC DNA]</scope>
    <source>
        <tissue evidence="2">Leaves</tissue>
    </source>
</reference>
<organism evidence="2 3">
    <name type="scientific">Stylosanthes scabra</name>
    <dbReference type="NCBI Taxonomy" id="79078"/>
    <lineage>
        <taxon>Eukaryota</taxon>
        <taxon>Viridiplantae</taxon>
        <taxon>Streptophyta</taxon>
        <taxon>Embryophyta</taxon>
        <taxon>Tracheophyta</taxon>
        <taxon>Spermatophyta</taxon>
        <taxon>Magnoliopsida</taxon>
        <taxon>eudicotyledons</taxon>
        <taxon>Gunneridae</taxon>
        <taxon>Pentapetalae</taxon>
        <taxon>rosids</taxon>
        <taxon>fabids</taxon>
        <taxon>Fabales</taxon>
        <taxon>Fabaceae</taxon>
        <taxon>Papilionoideae</taxon>
        <taxon>50 kb inversion clade</taxon>
        <taxon>dalbergioids sensu lato</taxon>
        <taxon>Dalbergieae</taxon>
        <taxon>Pterocarpus clade</taxon>
        <taxon>Stylosanthes</taxon>
    </lineage>
</organism>
<sequence length="339" mass="38123">MFFRKTSVARLSMDAFPFSPFHFSHFPGVAEMTAARQFHLIDCLGHVVGKEDVVDMVTRNGDATKMMAIYLEDLEGRKMKCTLFGEEMISQFNNYIVRSNGEPVIMVAQLFKPNFYLNETSIQSTFNSSRILFNPNFPEVKQFRERVLTFTYAYPFLIRILALGDIATQGIADVPTQSQNSASVELAGGAICNETIESVMNMHQEKHCWVLGTVVSINCGPKGWYYASCKNCYKKVEDKKDLYKCANCHRLGSKPPLKYRLNVIIADGTGCLNILFWNSEATTVSGKTAREMKDANPDLDGTGYPKMFDSLLEKKVFAEDIRGGEKHYQCGSGLQCFEG</sequence>
<keyword evidence="3" id="KW-1185">Reference proteome</keyword>
<dbReference type="SUPFAM" id="SSF50249">
    <property type="entry name" value="Nucleic acid-binding proteins"/>
    <property type="match status" value="2"/>
</dbReference>
<dbReference type="PANTHER" id="PTHR47165">
    <property type="entry name" value="OS03G0429900 PROTEIN"/>
    <property type="match status" value="1"/>
</dbReference>
<dbReference type="Proteomes" id="UP001341840">
    <property type="component" value="Unassembled WGS sequence"/>
</dbReference>
<gene>
    <name evidence="2" type="ORF">PIB30_026125</name>
</gene>
<evidence type="ECO:0000313" key="3">
    <source>
        <dbReference type="Proteomes" id="UP001341840"/>
    </source>
</evidence>
<comment type="caution">
    <text evidence="2">The sequence shown here is derived from an EMBL/GenBank/DDBJ whole genome shotgun (WGS) entry which is preliminary data.</text>
</comment>
<feature type="domain" description="Replication factor A C-terminal" evidence="1">
    <location>
        <begin position="221"/>
        <end position="297"/>
    </location>
</feature>
<dbReference type="Gene3D" id="2.40.50.140">
    <property type="entry name" value="Nucleic acid-binding proteins"/>
    <property type="match status" value="2"/>
</dbReference>
<name>A0ABU6UDH3_9FABA</name>
<proteinExistence type="predicted"/>
<evidence type="ECO:0000259" key="1">
    <source>
        <dbReference type="Pfam" id="PF08646"/>
    </source>
</evidence>
<evidence type="ECO:0000313" key="2">
    <source>
        <dbReference type="EMBL" id="MED6157728.1"/>
    </source>
</evidence>
<dbReference type="InterPro" id="IPR012340">
    <property type="entry name" value="NA-bd_OB-fold"/>
</dbReference>
<dbReference type="CDD" id="cd04481">
    <property type="entry name" value="RPA1_DBD_B_like"/>
    <property type="match status" value="1"/>
</dbReference>
<dbReference type="InterPro" id="IPR013955">
    <property type="entry name" value="Rep_factor-A_C"/>
</dbReference>
<accession>A0ABU6UDH3</accession>
<dbReference type="Pfam" id="PF08646">
    <property type="entry name" value="Rep_fac-A_C"/>
    <property type="match status" value="1"/>
</dbReference>
<dbReference type="PANTHER" id="PTHR47165:SF4">
    <property type="entry name" value="OS03G0429900 PROTEIN"/>
    <property type="match status" value="1"/>
</dbReference>
<dbReference type="EMBL" id="JASCZI010120926">
    <property type="protein sequence ID" value="MED6157728.1"/>
    <property type="molecule type" value="Genomic_DNA"/>
</dbReference>